<protein>
    <submittedName>
        <fullName evidence="2">Molybdate transport system substrate-binding protein</fullName>
    </submittedName>
</protein>
<dbReference type="EMBL" id="OX458333">
    <property type="protein sequence ID" value="CAI8733457.1"/>
    <property type="molecule type" value="Genomic_DNA"/>
</dbReference>
<dbReference type="PANTHER" id="PTHR30632">
    <property type="entry name" value="MOLYBDATE-BINDING PERIPLASMIC PROTEIN"/>
    <property type="match status" value="1"/>
</dbReference>
<evidence type="ECO:0000313" key="3">
    <source>
        <dbReference type="Proteomes" id="UP001162030"/>
    </source>
</evidence>
<dbReference type="PANTHER" id="PTHR30632:SF0">
    <property type="entry name" value="SULFATE-BINDING PROTEIN"/>
    <property type="match status" value="1"/>
</dbReference>
<feature type="chain" id="PRO_5045785083" evidence="1">
    <location>
        <begin position="22"/>
        <end position="319"/>
    </location>
</feature>
<organism evidence="2 3">
    <name type="scientific">Methylocaldum szegediense</name>
    <dbReference type="NCBI Taxonomy" id="73780"/>
    <lineage>
        <taxon>Bacteria</taxon>
        <taxon>Pseudomonadati</taxon>
        <taxon>Pseudomonadota</taxon>
        <taxon>Gammaproteobacteria</taxon>
        <taxon>Methylococcales</taxon>
        <taxon>Methylococcaceae</taxon>
        <taxon>Methylocaldum</taxon>
    </lineage>
</organism>
<accession>A0ABN8X072</accession>
<evidence type="ECO:0000256" key="1">
    <source>
        <dbReference type="SAM" id="SignalP"/>
    </source>
</evidence>
<dbReference type="InterPro" id="IPR050682">
    <property type="entry name" value="ModA/WtpA"/>
</dbReference>
<sequence length="319" mass="35368">MCKHFWPAVTIVFFAASSTSAENSAPTPSSVFPPWRGETPPAADTGVPFTVPEVNNMPDFHGNPTTAEFVVFAGGNYFFVLKELVEAFQRQKPELRGRIFFETIPPGIIERQLENRNTITVGNLTLSIQPDVVQAGEQRIAALIEKGVLQGPPLRFVKNSLAIMVKKGNPKNIRSLEDLARPGVRLANPNPETEGITRQIRAALEQAGGQELVREVYETKVKTGEAFLTEIHHRQTPLWIMQGKVDAGLTWISEPRYQMMIGHPIDFVPIAPEDEHEDIQAAAIATNARNPGAARDWLAFLRSDEAKSALEKFGMTRLH</sequence>
<dbReference type="Pfam" id="PF13531">
    <property type="entry name" value="SBP_bac_11"/>
    <property type="match status" value="1"/>
</dbReference>
<gene>
    <name evidence="2" type="ORF">MSZNOR_0324</name>
</gene>
<dbReference type="RefSeq" id="WP_036268901.1">
    <property type="nucleotide sequence ID" value="NZ_OX458333.1"/>
</dbReference>
<keyword evidence="1" id="KW-0732">Signal</keyword>
<name>A0ABN8X072_9GAMM</name>
<feature type="signal peptide" evidence="1">
    <location>
        <begin position="1"/>
        <end position="21"/>
    </location>
</feature>
<dbReference type="SUPFAM" id="SSF53850">
    <property type="entry name" value="Periplasmic binding protein-like II"/>
    <property type="match status" value="1"/>
</dbReference>
<keyword evidence="3" id="KW-1185">Reference proteome</keyword>
<reference evidence="2 3" key="1">
    <citation type="submission" date="2023-03" db="EMBL/GenBank/DDBJ databases">
        <authorList>
            <person name="Pearce D."/>
        </authorList>
    </citation>
    <scope>NUCLEOTIDE SEQUENCE [LARGE SCALE GENOMIC DNA]</scope>
    <source>
        <strain evidence="2">Msz</strain>
    </source>
</reference>
<evidence type="ECO:0000313" key="2">
    <source>
        <dbReference type="EMBL" id="CAI8733457.1"/>
    </source>
</evidence>
<dbReference type="Gene3D" id="3.40.190.10">
    <property type="entry name" value="Periplasmic binding protein-like II"/>
    <property type="match status" value="2"/>
</dbReference>
<dbReference type="Proteomes" id="UP001162030">
    <property type="component" value="Chromosome"/>
</dbReference>
<proteinExistence type="predicted"/>